<dbReference type="EMBL" id="RAUE01000017">
    <property type="protein sequence ID" value="MBA0311517.1"/>
    <property type="molecule type" value="Genomic_DNA"/>
</dbReference>
<evidence type="ECO:0000313" key="4">
    <source>
        <dbReference type="EMBL" id="QNG78624.1"/>
    </source>
</evidence>
<organism evidence="3 6">
    <name type="scientific">Stenotrophomonas maltophilia</name>
    <name type="common">Pseudomonas maltophilia</name>
    <name type="synonym">Xanthomonas maltophilia</name>
    <dbReference type="NCBI Taxonomy" id="40324"/>
    <lineage>
        <taxon>Bacteria</taxon>
        <taxon>Pseudomonadati</taxon>
        <taxon>Pseudomonadota</taxon>
        <taxon>Gammaproteobacteria</taxon>
        <taxon>Lysobacterales</taxon>
        <taxon>Lysobacteraceae</taxon>
        <taxon>Stenotrophomonas</taxon>
        <taxon>Stenotrophomonas maltophilia group</taxon>
    </lineage>
</organism>
<dbReference type="AlphaFoldDB" id="A0A2J0VUW5"/>
<name>A0A2J0VUW5_STEMA</name>
<evidence type="ECO:0000313" key="2">
    <source>
        <dbReference type="EMBL" id="MBA0311517.1"/>
    </source>
</evidence>
<evidence type="ECO:0000313" key="1">
    <source>
        <dbReference type="EMBL" id="EKT4092235.1"/>
    </source>
</evidence>
<evidence type="ECO:0000313" key="5">
    <source>
        <dbReference type="Proteomes" id="UP000515598"/>
    </source>
</evidence>
<gene>
    <name evidence="2" type="ORF">D7Y33_10960</name>
    <name evidence="4" type="ORF">GPNADHDJ_02842</name>
    <name evidence="3" type="ORF">I5V89_02640</name>
    <name evidence="1" type="ORF">QEG23_001735</name>
</gene>
<dbReference type="EMBL" id="CP060025">
    <property type="protein sequence ID" value="QNG78624.1"/>
    <property type="molecule type" value="Genomic_DNA"/>
</dbReference>
<dbReference type="Proteomes" id="UP000822271">
    <property type="component" value="Unassembled WGS sequence"/>
</dbReference>
<reference evidence="2" key="1">
    <citation type="submission" date="2018-09" db="EMBL/GenBank/DDBJ databases">
        <authorList>
            <person name="Groschel M."/>
            <person name="Kohl T."/>
            <person name="Conchillo-Sole O."/>
            <person name="Mamat U."/>
            <person name="Yero D."/>
            <person name="Niemann S."/>
            <person name="Daura X."/>
            <person name="Gibert I."/>
        </authorList>
    </citation>
    <scope>NUCLEOTIDE SEQUENCE</scope>
    <source>
        <strain evidence="2">OG156</strain>
    </source>
</reference>
<accession>A0A2J0VUW5</accession>
<dbReference type="Proteomes" id="UP001218208">
    <property type="component" value="Unassembled WGS sequence"/>
</dbReference>
<dbReference type="EMBL" id="JADUOV010000001">
    <property type="protein sequence ID" value="MBH1788764.1"/>
    <property type="molecule type" value="Genomic_DNA"/>
</dbReference>
<reference evidence="4 5" key="3">
    <citation type="submission" date="2020-08" db="EMBL/GenBank/DDBJ databases">
        <title>Phenotypic and transcriptomic analysis of seven clinical Stenotrophomonas maltophilia isolates identify a small set of shared and commonly regulated genes involved in biofilm lifestyle.</title>
        <authorList>
            <person name="Alio I."/>
            <person name="Gudzuhn M."/>
            <person name="Streit W."/>
        </authorList>
    </citation>
    <scope>NUCLEOTIDE SEQUENCE [LARGE SCALE GENOMIC DNA]</scope>
    <source>
        <strain evidence="4 5">UHH_SKK55</strain>
    </source>
</reference>
<evidence type="ECO:0000313" key="3">
    <source>
        <dbReference type="EMBL" id="MBH1788764.1"/>
    </source>
</evidence>
<dbReference type="Proteomes" id="UP000634179">
    <property type="component" value="Unassembled WGS sequence"/>
</dbReference>
<dbReference type="EMBL" id="ABLOJW010000008">
    <property type="protein sequence ID" value="EKT4092235.1"/>
    <property type="molecule type" value="Genomic_DNA"/>
</dbReference>
<reference evidence="3" key="4">
    <citation type="submission" date="2020-11" db="EMBL/GenBank/DDBJ databases">
        <title>Enhanced detection system for hospital associated transmission using whole genome sequencing surveillance.</title>
        <authorList>
            <person name="Harrison L.H."/>
            <person name="Van Tyne D."/>
            <person name="Marsh J.W."/>
            <person name="Griffith M.P."/>
            <person name="Snyder D.J."/>
            <person name="Cooper V.S."/>
            <person name="Mustapha M."/>
        </authorList>
    </citation>
    <scope>NUCLEOTIDE SEQUENCE</scope>
    <source>
        <strain evidence="3">STEN00053</strain>
    </source>
</reference>
<reference evidence="1" key="5">
    <citation type="submission" date="2022-07" db="EMBL/GenBank/DDBJ databases">
        <authorList>
            <consortium name="DAFM: The Division of Animal and Food Microbiology"/>
        </authorList>
    </citation>
    <scope>NUCLEOTIDE SEQUENCE</scope>
    <source>
        <strain evidence="1">19MO01SH01-2</strain>
    </source>
</reference>
<evidence type="ECO:0000313" key="6">
    <source>
        <dbReference type="Proteomes" id="UP000634179"/>
    </source>
</evidence>
<protein>
    <submittedName>
        <fullName evidence="3">Uncharacterized protein</fullName>
    </submittedName>
</protein>
<dbReference type="RefSeq" id="WP_008267292.1">
    <property type="nucleotide sequence ID" value="NZ_BKBG02000001.1"/>
</dbReference>
<sequence>MKQRYTISVTGPVWVDYSVAMDVTCVSDAINHLESLDPEIAAQWLIESSAYSLERIEHEVCGGVGDAVYEAIPDYVFNRAGEMEFGSDEEDDHDGVADPVAPALPQRLLLTATGLASRRYTFEAESWEDALSQFHGLSTEELNAPTWSIWGIDLDVDVSLVVGALVEGGEADEDALEDIAMHLDVQLP</sequence>
<proteinExistence type="predicted"/>
<reference evidence="2" key="2">
    <citation type="journal article" date="2020" name="Front. Microbiol.">
        <title>Genetic Variants of the DSF Quorum Sensing System in Stenotrophomonas maltophilia Influence Virulence and Resistance Phenotypes Among Genotypically Diverse Clinical Isolates.</title>
        <authorList>
            <person name="Yero D."/>
            <person name="Huedo P."/>
            <person name="Conchillo-Sole O."/>
            <person name="Martinez-Servat S."/>
            <person name="Mamat U."/>
            <person name="Coves X."/>
            <person name="Llanas F."/>
            <person name="Roca I."/>
            <person name="Vila J."/>
            <person name="Schaible U.E."/>
            <person name="Daura X."/>
            <person name="Gibert I."/>
        </authorList>
    </citation>
    <scope>NUCLEOTIDE SEQUENCE</scope>
    <source>
        <strain evidence="2">OG156</strain>
    </source>
</reference>
<dbReference type="Proteomes" id="UP000515598">
    <property type="component" value="Chromosome"/>
</dbReference>